<organism evidence="3 4">
    <name type="scientific">Brachybacterium vulturis</name>
    <dbReference type="NCBI Taxonomy" id="2017484"/>
    <lineage>
        <taxon>Bacteria</taxon>
        <taxon>Bacillati</taxon>
        <taxon>Actinomycetota</taxon>
        <taxon>Actinomycetes</taxon>
        <taxon>Micrococcales</taxon>
        <taxon>Dermabacteraceae</taxon>
        <taxon>Brachybacterium</taxon>
    </lineage>
</organism>
<dbReference type="RefSeq" id="WP_096801847.1">
    <property type="nucleotide sequence ID" value="NZ_CP023563.1"/>
</dbReference>
<dbReference type="AlphaFoldDB" id="A0A291GKI3"/>
<reference evidence="4" key="1">
    <citation type="submission" date="2017-09" db="EMBL/GenBank/DDBJ databases">
        <title>Brachybacterium sp. VM2412.</title>
        <authorList>
            <person name="Tak E.J."/>
            <person name="Bae J.-W."/>
        </authorList>
    </citation>
    <scope>NUCLEOTIDE SEQUENCE [LARGE SCALE GENOMIC DNA]</scope>
    <source>
        <strain evidence="4">VM2412</strain>
    </source>
</reference>
<sequence length="168" mass="18132">MKTDPSGPRNTPVPPPTAGEARTALDALDEDASQLAGRLVSPWWYHLVLGVIVAAAIGAQALPTVPSVSVIMLVVLWIPVLMRSYTSRYRISMTRPAGPRSRRMLLLILAVLALLVASGVVLKIASLPQWWVLLPAGVGVVATVLLGRRYDAVLRSEVAHPHRPSEPR</sequence>
<evidence type="ECO:0000256" key="1">
    <source>
        <dbReference type="SAM" id="MobiDB-lite"/>
    </source>
</evidence>
<gene>
    <name evidence="3" type="ORF">CFK38_03615</name>
</gene>
<evidence type="ECO:0000313" key="3">
    <source>
        <dbReference type="EMBL" id="ATG50707.1"/>
    </source>
</evidence>
<keyword evidence="2" id="KW-0812">Transmembrane</keyword>
<protein>
    <submittedName>
        <fullName evidence="3">Uncharacterized protein</fullName>
    </submittedName>
</protein>
<name>A0A291GKI3_9MICO</name>
<feature type="transmembrane region" description="Helical" evidence="2">
    <location>
        <begin position="105"/>
        <end position="124"/>
    </location>
</feature>
<feature type="transmembrane region" description="Helical" evidence="2">
    <location>
        <begin position="130"/>
        <end position="147"/>
    </location>
</feature>
<dbReference type="Proteomes" id="UP000218165">
    <property type="component" value="Chromosome"/>
</dbReference>
<dbReference type="EMBL" id="CP023563">
    <property type="protein sequence ID" value="ATG50707.1"/>
    <property type="molecule type" value="Genomic_DNA"/>
</dbReference>
<dbReference type="KEGG" id="brz:CFK38_03615"/>
<accession>A0A291GKI3</accession>
<keyword evidence="4" id="KW-1185">Reference proteome</keyword>
<feature type="transmembrane region" description="Helical" evidence="2">
    <location>
        <begin position="68"/>
        <end position="85"/>
    </location>
</feature>
<keyword evidence="2" id="KW-0472">Membrane</keyword>
<dbReference type="OrthoDB" id="3297538at2"/>
<proteinExistence type="predicted"/>
<feature type="transmembrane region" description="Helical" evidence="2">
    <location>
        <begin position="43"/>
        <end position="62"/>
    </location>
</feature>
<evidence type="ECO:0000256" key="2">
    <source>
        <dbReference type="SAM" id="Phobius"/>
    </source>
</evidence>
<evidence type="ECO:0000313" key="4">
    <source>
        <dbReference type="Proteomes" id="UP000218165"/>
    </source>
</evidence>
<keyword evidence="2" id="KW-1133">Transmembrane helix</keyword>
<feature type="region of interest" description="Disordered" evidence="1">
    <location>
        <begin position="1"/>
        <end position="20"/>
    </location>
</feature>